<name>A0A645AFH1_9ZZZZ</name>
<proteinExistence type="predicted"/>
<protein>
    <submittedName>
        <fullName evidence="1">Uncharacterized protein</fullName>
    </submittedName>
</protein>
<sequence>MGGNLLVVIKAAGHDPFLHALIIQIVRKNRIRLFANLIAVNIEGMVMQ</sequence>
<evidence type="ECO:0000313" key="1">
    <source>
        <dbReference type="EMBL" id="MPM51021.1"/>
    </source>
</evidence>
<comment type="caution">
    <text evidence="1">The sequence shown here is derived from an EMBL/GenBank/DDBJ whole genome shotgun (WGS) entry which is preliminary data.</text>
</comment>
<gene>
    <name evidence="1" type="ORF">SDC9_97767</name>
</gene>
<accession>A0A645AFH1</accession>
<dbReference type="EMBL" id="VSSQ01013225">
    <property type="protein sequence ID" value="MPM51021.1"/>
    <property type="molecule type" value="Genomic_DNA"/>
</dbReference>
<organism evidence="1">
    <name type="scientific">bioreactor metagenome</name>
    <dbReference type="NCBI Taxonomy" id="1076179"/>
    <lineage>
        <taxon>unclassified sequences</taxon>
        <taxon>metagenomes</taxon>
        <taxon>ecological metagenomes</taxon>
    </lineage>
</organism>
<dbReference type="AlphaFoldDB" id="A0A645AFH1"/>
<reference evidence="1" key="1">
    <citation type="submission" date="2019-08" db="EMBL/GenBank/DDBJ databases">
        <authorList>
            <person name="Kucharzyk K."/>
            <person name="Murdoch R.W."/>
            <person name="Higgins S."/>
            <person name="Loffler F."/>
        </authorList>
    </citation>
    <scope>NUCLEOTIDE SEQUENCE</scope>
</reference>